<evidence type="ECO:0000259" key="5">
    <source>
        <dbReference type="PROSITE" id="PS50977"/>
    </source>
</evidence>
<dbReference type="Pfam" id="PF02909">
    <property type="entry name" value="TetR_C_1"/>
    <property type="match status" value="1"/>
</dbReference>
<gene>
    <name evidence="6" type="ORF">Aru02nite_09140</name>
</gene>
<dbReference type="Gene3D" id="1.10.357.10">
    <property type="entry name" value="Tetracycline Repressor, domain 2"/>
    <property type="match status" value="1"/>
</dbReference>
<proteinExistence type="predicted"/>
<dbReference type="PROSITE" id="PS50977">
    <property type="entry name" value="HTH_TETR_2"/>
    <property type="match status" value="1"/>
</dbReference>
<keyword evidence="7" id="KW-1185">Reference proteome</keyword>
<dbReference type="SUPFAM" id="SSF46689">
    <property type="entry name" value="Homeodomain-like"/>
    <property type="match status" value="1"/>
</dbReference>
<reference evidence="6" key="1">
    <citation type="submission" date="2021-01" db="EMBL/GenBank/DDBJ databases">
        <title>Whole genome shotgun sequence of Actinocatenispora rupis NBRC 107355.</title>
        <authorList>
            <person name="Komaki H."/>
            <person name="Tamura T."/>
        </authorList>
    </citation>
    <scope>NUCLEOTIDE SEQUENCE</scope>
    <source>
        <strain evidence="6">NBRC 107355</strain>
    </source>
</reference>
<evidence type="ECO:0000313" key="6">
    <source>
        <dbReference type="EMBL" id="GID10025.1"/>
    </source>
</evidence>
<accession>A0A8J3NAT1</accession>
<dbReference type="Proteomes" id="UP000612808">
    <property type="component" value="Unassembled WGS sequence"/>
</dbReference>
<feature type="domain" description="HTH tetR-type" evidence="5">
    <location>
        <begin position="16"/>
        <end position="76"/>
    </location>
</feature>
<sequence>MAKHAGSRRERPAKPALSREWIIAATIEIVRTEGLEKATMRRVAQALDTGPASLYVYVANTAELRAAVLDELIGQLPLGRGRSGWLARIESALSAYREVLVTYPGLARSALVLRPTGPNVLRLYDRILGLLIEGDVPADRAAWGADLLVQQVTASAAEHGAAAPGDVDTPADPETALTRAVRDADPETAPHVHAHADTVLAGPPEARASWAIRALVAGIAATPVPRSGH</sequence>
<evidence type="ECO:0000256" key="3">
    <source>
        <dbReference type="ARBA" id="ARBA00023163"/>
    </source>
</evidence>
<evidence type="ECO:0000256" key="2">
    <source>
        <dbReference type="ARBA" id="ARBA00023125"/>
    </source>
</evidence>
<dbReference type="GO" id="GO:0003677">
    <property type="term" value="F:DNA binding"/>
    <property type="evidence" value="ECO:0007669"/>
    <property type="project" value="UniProtKB-UniRule"/>
</dbReference>
<dbReference type="Pfam" id="PF00440">
    <property type="entry name" value="TetR_N"/>
    <property type="match status" value="1"/>
</dbReference>
<organism evidence="6 7">
    <name type="scientific">Actinocatenispora rupis</name>
    <dbReference type="NCBI Taxonomy" id="519421"/>
    <lineage>
        <taxon>Bacteria</taxon>
        <taxon>Bacillati</taxon>
        <taxon>Actinomycetota</taxon>
        <taxon>Actinomycetes</taxon>
        <taxon>Micromonosporales</taxon>
        <taxon>Micromonosporaceae</taxon>
        <taxon>Actinocatenispora</taxon>
    </lineage>
</organism>
<dbReference type="EMBL" id="BOMB01000004">
    <property type="protein sequence ID" value="GID10025.1"/>
    <property type="molecule type" value="Genomic_DNA"/>
</dbReference>
<dbReference type="GO" id="GO:0045892">
    <property type="term" value="P:negative regulation of DNA-templated transcription"/>
    <property type="evidence" value="ECO:0007669"/>
    <property type="project" value="InterPro"/>
</dbReference>
<name>A0A8J3NAT1_9ACTN</name>
<dbReference type="InterPro" id="IPR036271">
    <property type="entry name" value="Tet_transcr_reg_TetR-rel_C_sf"/>
</dbReference>
<feature type="DNA-binding region" description="H-T-H motif" evidence="4">
    <location>
        <begin position="39"/>
        <end position="58"/>
    </location>
</feature>
<dbReference type="RefSeq" id="WP_203655104.1">
    <property type="nucleotide sequence ID" value="NZ_BAAAZM010000002.1"/>
</dbReference>
<comment type="caution">
    <text evidence="6">The sequence shown here is derived from an EMBL/GenBank/DDBJ whole genome shotgun (WGS) entry which is preliminary data.</text>
</comment>
<keyword evidence="2 4" id="KW-0238">DNA-binding</keyword>
<dbReference type="InterPro" id="IPR001647">
    <property type="entry name" value="HTH_TetR"/>
</dbReference>
<dbReference type="SUPFAM" id="SSF48498">
    <property type="entry name" value="Tetracyclin repressor-like, C-terminal domain"/>
    <property type="match status" value="1"/>
</dbReference>
<protein>
    <submittedName>
        <fullName evidence="6">TetR family transcriptional regulator</fullName>
    </submittedName>
</protein>
<dbReference type="InterPro" id="IPR004111">
    <property type="entry name" value="Repressor_TetR_C"/>
</dbReference>
<keyword evidence="3" id="KW-0804">Transcription</keyword>
<dbReference type="InterPro" id="IPR009057">
    <property type="entry name" value="Homeodomain-like_sf"/>
</dbReference>
<evidence type="ECO:0000256" key="1">
    <source>
        <dbReference type="ARBA" id="ARBA00023015"/>
    </source>
</evidence>
<keyword evidence="1" id="KW-0805">Transcription regulation</keyword>
<evidence type="ECO:0000313" key="7">
    <source>
        <dbReference type="Proteomes" id="UP000612808"/>
    </source>
</evidence>
<dbReference type="AlphaFoldDB" id="A0A8J3NAT1"/>
<evidence type="ECO:0000256" key="4">
    <source>
        <dbReference type="PROSITE-ProRule" id="PRU00335"/>
    </source>
</evidence>